<organism evidence="3 4">
    <name type="scientific">Cephalotus follicularis</name>
    <name type="common">Albany pitcher plant</name>
    <dbReference type="NCBI Taxonomy" id="3775"/>
    <lineage>
        <taxon>Eukaryota</taxon>
        <taxon>Viridiplantae</taxon>
        <taxon>Streptophyta</taxon>
        <taxon>Embryophyta</taxon>
        <taxon>Tracheophyta</taxon>
        <taxon>Spermatophyta</taxon>
        <taxon>Magnoliopsida</taxon>
        <taxon>eudicotyledons</taxon>
        <taxon>Gunneridae</taxon>
        <taxon>Pentapetalae</taxon>
        <taxon>rosids</taxon>
        <taxon>fabids</taxon>
        <taxon>Oxalidales</taxon>
        <taxon>Cephalotaceae</taxon>
        <taxon>Cephalotus</taxon>
    </lineage>
</organism>
<dbReference type="OrthoDB" id="623670at2759"/>
<dbReference type="InterPro" id="IPR044206">
    <property type="entry name" value="EGC1/2"/>
</dbReference>
<dbReference type="Gene3D" id="2.40.40.10">
    <property type="entry name" value="RlpA-like domain"/>
    <property type="match status" value="1"/>
</dbReference>
<dbReference type="SUPFAM" id="SSF50685">
    <property type="entry name" value="Barwin-like endoglucanases"/>
    <property type="match status" value="1"/>
</dbReference>
<dbReference type="InterPro" id="IPR009009">
    <property type="entry name" value="RlpA-like_DPBB"/>
</dbReference>
<keyword evidence="4" id="KW-1185">Reference proteome</keyword>
<dbReference type="SMART" id="SM00837">
    <property type="entry name" value="DPBB_1"/>
    <property type="match status" value="1"/>
</dbReference>
<keyword evidence="1" id="KW-0732">Signal</keyword>
<feature type="chain" id="PRO_5013338121" evidence="1">
    <location>
        <begin position="22"/>
        <end position="123"/>
    </location>
</feature>
<feature type="signal peptide" evidence="1">
    <location>
        <begin position="1"/>
        <end position="21"/>
    </location>
</feature>
<sequence>MAVHGLLFVGLIISLVSIASADDGFATYYTTYFPSACYGYQDEGDMIAAASDAIWDNGGACGSYYSVTCIGPDYDGPNTCYGSVTVMIVDYCPPGCAGTIDLSEQAFSAIADTSTGKIIIIYY</sequence>
<comment type="caution">
    <text evidence="3">The sequence shown here is derived from an EMBL/GenBank/DDBJ whole genome shotgun (WGS) entry which is preliminary data.</text>
</comment>
<dbReference type="PROSITE" id="PS50842">
    <property type="entry name" value="EXPANSIN_EG45"/>
    <property type="match status" value="1"/>
</dbReference>
<dbReference type="PANTHER" id="PTHR47295">
    <property type="entry name" value="EG45-LIKE DOMAIN CONTAINING PROTEIN 1-RELATED"/>
    <property type="match status" value="1"/>
</dbReference>
<dbReference type="Pfam" id="PF03330">
    <property type="entry name" value="DPBB_1"/>
    <property type="match status" value="1"/>
</dbReference>
<dbReference type="InterPro" id="IPR036908">
    <property type="entry name" value="RlpA-like_sf"/>
</dbReference>
<dbReference type="GO" id="GO:0009627">
    <property type="term" value="P:systemic acquired resistance"/>
    <property type="evidence" value="ECO:0007669"/>
    <property type="project" value="InterPro"/>
</dbReference>
<dbReference type="STRING" id="3775.A0A1Q3B7H8"/>
<accession>A0A1Q3B7H8</accession>
<gene>
    <name evidence="3" type="ORF">CFOL_v3_07476</name>
</gene>
<dbReference type="PANTHER" id="PTHR47295:SF14">
    <property type="entry name" value="OS06G0688300 PROTEIN"/>
    <property type="match status" value="1"/>
</dbReference>
<evidence type="ECO:0000313" key="4">
    <source>
        <dbReference type="Proteomes" id="UP000187406"/>
    </source>
</evidence>
<dbReference type="GO" id="GO:0048046">
    <property type="term" value="C:apoplast"/>
    <property type="evidence" value="ECO:0007669"/>
    <property type="project" value="InterPro"/>
</dbReference>
<dbReference type="InParanoid" id="A0A1Q3B7H8"/>
<reference evidence="4" key="1">
    <citation type="submission" date="2016-04" db="EMBL/GenBank/DDBJ databases">
        <title>Cephalotus genome sequencing.</title>
        <authorList>
            <person name="Fukushima K."/>
            <person name="Hasebe M."/>
            <person name="Fang X."/>
        </authorList>
    </citation>
    <scope>NUCLEOTIDE SEQUENCE [LARGE SCALE GENOMIC DNA]</scope>
    <source>
        <strain evidence="4">cv. St1</strain>
    </source>
</reference>
<evidence type="ECO:0000256" key="1">
    <source>
        <dbReference type="SAM" id="SignalP"/>
    </source>
</evidence>
<evidence type="ECO:0000259" key="2">
    <source>
        <dbReference type="PROSITE" id="PS50842"/>
    </source>
</evidence>
<protein>
    <submittedName>
        <fullName evidence="3">DPBB_1 domain-containing protein</fullName>
    </submittedName>
</protein>
<name>A0A1Q3B7H8_CEPFO</name>
<dbReference type="AlphaFoldDB" id="A0A1Q3B7H8"/>
<proteinExistence type="predicted"/>
<dbReference type="Proteomes" id="UP000187406">
    <property type="component" value="Unassembled WGS sequence"/>
</dbReference>
<evidence type="ECO:0000313" key="3">
    <source>
        <dbReference type="EMBL" id="GAV63958.1"/>
    </source>
</evidence>
<feature type="domain" description="Expansin-like EG45" evidence="2">
    <location>
        <begin position="24"/>
        <end position="123"/>
    </location>
</feature>
<dbReference type="CDD" id="cd22269">
    <property type="entry name" value="DPBB_EG45-like"/>
    <property type="match status" value="1"/>
</dbReference>
<dbReference type="InterPro" id="IPR007112">
    <property type="entry name" value="Expansin/allergen_DPBB_dom"/>
</dbReference>
<dbReference type="EMBL" id="BDDD01000328">
    <property type="protein sequence ID" value="GAV63958.1"/>
    <property type="molecule type" value="Genomic_DNA"/>
</dbReference>